<evidence type="ECO:0000313" key="9">
    <source>
        <dbReference type="EMBL" id="PXV71472.1"/>
    </source>
</evidence>
<dbReference type="Proteomes" id="UP000248330">
    <property type="component" value="Unassembled WGS sequence"/>
</dbReference>
<reference evidence="9 10" key="1">
    <citation type="submission" date="2018-04" db="EMBL/GenBank/DDBJ databases">
        <title>Genomic Encyclopedia of Type Strains, Phase IV (KMG-IV): sequencing the most valuable type-strain genomes for metagenomic binning, comparative biology and taxonomic classification.</title>
        <authorList>
            <person name="Goeker M."/>
        </authorList>
    </citation>
    <scope>NUCLEOTIDE SEQUENCE [LARGE SCALE GENOMIC DNA]</scope>
    <source>
        <strain evidence="9 10">DSM 104150</strain>
    </source>
</reference>
<dbReference type="AlphaFoldDB" id="A0A318EKQ6"/>
<comment type="similarity">
    <text evidence="1 4 7">Belongs to the tRNA pseudouridine synthase TruA family.</text>
</comment>
<dbReference type="GO" id="GO:0003723">
    <property type="term" value="F:RNA binding"/>
    <property type="evidence" value="ECO:0007669"/>
    <property type="project" value="InterPro"/>
</dbReference>
<dbReference type="RefSeq" id="WP_110263585.1">
    <property type="nucleotide sequence ID" value="NZ_CAKZQT010000007.1"/>
</dbReference>
<feature type="active site" description="Nucleophile" evidence="4 5">
    <location>
        <position position="52"/>
    </location>
</feature>
<dbReference type="PANTHER" id="PTHR11142:SF0">
    <property type="entry name" value="TRNA PSEUDOURIDINE SYNTHASE-LIKE 1"/>
    <property type="match status" value="1"/>
</dbReference>
<feature type="domain" description="Pseudouridine synthase I TruA alpha/beta" evidence="8">
    <location>
        <begin position="143"/>
        <end position="245"/>
    </location>
</feature>
<protein>
    <recommendedName>
        <fullName evidence="4">tRNA pseudouridine synthase A</fullName>
        <ecNumber evidence="4">5.4.99.12</ecNumber>
    </recommendedName>
    <alternativeName>
        <fullName evidence="4">tRNA pseudouridine(38-40) synthase</fullName>
    </alternativeName>
    <alternativeName>
        <fullName evidence="4">tRNA pseudouridylate synthase I</fullName>
    </alternativeName>
    <alternativeName>
        <fullName evidence="4">tRNA-uridine isomerase I</fullName>
    </alternativeName>
</protein>
<comment type="catalytic activity">
    <reaction evidence="4 7">
        <text>uridine(38/39/40) in tRNA = pseudouridine(38/39/40) in tRNA</text>
        <dbReference type="Rhea" id="RHEA:22376"/>
        <dbReference type="Rhea" id="RHEA-COMP:10085"/>
        <dbReference type="Rhea" id="RHEA-COMP:10087"/>
        <dbReference type="ChEBI" id="CHEBI:65314"/>
        <dbReference type="ChEBI" id="CHEBI:65315"/>
        <dbReference type="EC" id="5.4.99.12"/>
    </reaction>
</comment>
<dbReference type="FunFam" id="3.30.70.580:FF:000001">
    <property type="entry name" value="tRNA pseudouridine synthase A"/>
    <property type="match status" value="1"/>
</dbReference>
<dbReference type="Gene3D" id="3.30.70.580">
    <property type="entry name" value="Pseudouridine synthase I, catalytic domain, N-terminal subdomain"/>
    <property type="match status" value="1"/>
</dbReference>
<evidence type="ECO:0000256" key="6">
    <source>
        <dbReference type="PIRSR" id="PIRSR001430-2"/>
    </source>
</evidence>
<dbReference type="PANTHER" id="PTHR11142">
    <property type="entry name" value="PSEUDOURIDYLATE SYNTHASE"/>
    <property type="match status" value="1"/>
</dbReference>
<dbReference type="Gene3D" id="3.30.70.660">
    <property type="entry name" value="Pseudouridine synthase I, catalytic domain, C-terminal subdomain"/>
    <property type="match status" value="1"/>
</dbReference>
<evidence type="ECO:0000256" key="5">
    <source>
        <dbReference type="PIRSR" id="PIRSR001430-1"/>
    </source>
</evidence>
<keyword evidence="2 4" id="KW-0819">tRNA processing</keyword>
<comment type="function">
    <text evidence="4">Formation of pseudouridine at positions 38, 39 and 40 in the anticodon stem and loop of transfer RNAs.</text>
</comment>
<dbReference type="GO" id="GO:0160147">
    <property type="term" value="F:tRNA pseudouridine(38-40) synthase activity"/>
    <property type="evidence" value="ECO:0007669"/>
    <property type="project" value="UniProtKB-EC"/>
</dbReference>
<feature type="domain" description="Pseudouridine synthase I TruA alpha/beta" evidence="8">
    <location>
        <begin position="8"/>
        <end position="102"/>
    </location>
</feature>
<dbReference type="HAMAP" id="MF_00171">
    <property type="entry name" value="TruA"/>
    <property type="match status" value="1"/>
</dbReference>
<dbReference type="NCBIfam" id="TIGR00071">
    <property type="entry name" value="hisT_truA"/>
    <property type="match status" value="1"/>
</dbReference>
<evidence type="ECO:0000256" key="2">
    <source>
        <dbReference type="ARBA" id="ARBA00022694"/>
    </source>
</evidence>
<comment type="caution">
    <text evidence="9">The sequence shown here is derived from an EMBL/GenBank/DDBJ whole genome shotgun (WGS) entry which is preliminary data.</text>
</comment>
<feature type="binding site" evidence="4 6">
    <location>
        <position position="110"/>
    </location>
    <ligand>
        <name>substrate</name>
    </ligand>
</feature>
<dbReference type="EC" id="5.4.99.12" evidence="4"/>
<dbReference type="InterPro" id="IPR020095">
    <property type="entry name" value="PsdUridine_synth_TruA_C"/>
</dbReference>
<dbReference type="Pfam" id="PF01416">
    <property type="entry name" value="PseudoU_synth_1"/>
    <property type="match status" value="2"/>
</dbReference>
<dbReference type="EMBL" id="QICN01000001">
    <property type="protein sequence ID" value="PXV71472.1"/>
    <property type="molecule type" value="Genomic_DNA"/>
</dbReference>
<proteinExistence type="inferred from homology"/>
<comment type="caution">
    <text evidence="4">Lacks conserved residue(s) required for the propagation of feature annotation.</text>
</comment>
<dbReference type="InterPro" id="IPR020094">
    <property type="entry name" value="TruA/RsuA/RluB/E/F_N"/>
</dbReference>
<dbReference type="SUPFAM" id="SSF55120">
    <property type="entry name" value="Pseudouridine synthase"/>
    <property type="match status" value="1"/>
</dbReference>
<sequence>MTRYAAGVEYVGTGFSGWQALAGRRTVQAELERALSTVAAHALAVTAAGRTDAGVHAVQQVLHFDSTAERSDYAWLLGANSQLPADVGLRWIRPVDPRFHARHSAVRRRYRYVIHNHRARSALLHAGSGWWPQRLDATAMHAAAQALIGEHDFSSFRDSQCQSPTPMRRLDAIAVRRHGDRVVVDVCGNAFLHHMVRNIVGTLALVGLGKQPTSWVAELLSQRDRRLAGMTAPAGGLYFVGPEYPAEFGLPAPPALVFPPV</sequence>
<dbReference type="InterPro" id="IPR001406">
    <property type="entry name" value="PsdUridine_synth_TruA"/>
</dbReference>
<keyword evidence="10" id="KW-1185">Reference proteome</keyword>
<gene>
    <name evidence="4" type="primary">truA</name>
    <name evidence="9" type="ORF">C8D93_101523</name>
</gene>
<evidence type="ECO:0000256" key="7">
    <source>
        <dbReference type="RuleBase" id="RU003792"/>
    </source>
</evidence>
<name>A0A318EKQ6_9GAMM</name>
<dbReference type="InterPro" id="IPR020097">
    <property type="entry name" value="PsdUridine_synth_TruA_a/b_dom"/>
</dbReference>
<evidence type="ECO:0000259" key="8">
    <source>
        <dbReference type="Pfam" id="PF01416"/>
    </source>
</evidence>
<dbReference type="PIRSF" id="PIRSF001430">
    <property type="entry name" value="tRNA_psdUrid_synth"/>
    <property type="match status" value="1"/>
</dbReference>
<dbReference type="CDD" id="cd02570">
    <property type="entry name" value="PseudoU_synth_EcTruA"/>
    <property type="match status" value="1"/>
</dbReference>
<comment type="subunit">
    <text evidence="4">Homodimer.</text>
</comment>
<dbReference type="InterPro" id="IPR020103">
    <property type="entry name" value="PsdUridine_synth_cat_dom_sf"/>
</dbReference>
<dbReference type="OrthoDB" id="9811823at2"/>
<evidence type="ECO:0000256" key="3">
    <source>
        <dbReference type="ARBA" id="ARBA00023235"/>
    </source>
</evidence>
<evidence type="ECO:0000313" key="10">
    <source>
        <dbReference type="Proteomes" id="UP000248330"/>
    </source>
</evidence>
<evidence type="ECO:0000256" key="4">
    <source>
        <dbReference type="HAMAP-Rule" id="MF_00171"/>
    </source>
</evidence>
<keyword evidence="3 4" id="KW-0413">Isomerase</keyword>
<evidence type="ECO:0000256" key="1">
    <source>
        <dbReference type="ARBA" id="ARBA00009375"/>
    </source>
</evidence>
<dbReference type="GO" id="GO:0031119">
    <property type="term" value="P:tRNA pseudouridine synthesis"/>
    <property type="evidence" value="ECO:0007669"/>
    <property type="project" value="UniProtKB-UniRule"/>
</dbReference>
<organism evidence="9 10">
    <name type="scientific">Sinimarinibacterium flocculans</name>
    <dbReference type="NCBI Taxonomy" id="985250"/>
    <lineage>
        <taxon>Bacteria</taxon>
        <taxon>Pseudomonadati</taxon>
        <taxon>Pseudomonadota</taxon>
        <taxon>Gammaproteobacteria</taxon>
        <taxon>Nevskiales</taxon>
        <taxon>Nevskiaceae</taxon>
        <taxon>Sinimarinibacterium</taxon>
    </lineage>
</organism>
<accession>A0A318EKQ6</accession>